<feature type="domain" description="Acyl-CoA oxidase/dehydrogenase middle" evidence="6">
    <location>
        <begin position="114"/>
        <end position="207"/>
    </location>
</feature>
<name>A0A382R335_9ZZZZ</name>
<dbReference type="FunFam" id="2.40.110.10:FF:000002">
    <property type="entry name" value="Acyl-CoA dehydrogenase fadE12"/>
    <property type="match status" value="1"/>
</dbReference>
<evidence type="ECO:0000256" key="2">
    <source>
        <dbReference type="ARBA" id="ARBA00009347"/>
    </source>
</evidence>
<evidence type="ECO:0000256" key="1">
    <source>
        <dbReference type="ARBA" id="ARBA00001974"/>
    </source>
</evidence>
<dbReference type="GO" id="GO:0050660">
    <property type="term" value="F:flavin adenine dinucleotide binding"/>
    <property type="evidence" value="ECO:0007669"/>
    <property type="project" value="InterPro"/>
</dbReference>
<sequence length="240" mass="26421">MQMRDSVHALLSEKLPPEKLQKLDETYGDPTEAYSALAKSGWLGLMFTEDNGGFGGSFRDMAVLIEILGFHSLSIATAYQCSTVFGGSYIQNFGSEEMRREYIPKVISGDIRLAIAYTEPQAGSDVAGIRTRAVRDGDDYVINGQKSYISCAHVANYIAVAVKTNPDAGRKGISMVLVDTRLDGLNIRPMKSLGRHASQINQIFFDDLRVPAEMLIGEENAAWHMMMKSLNFERLVLSAG</sequence>
<organism evidence="8">
    <name type="scientific">marine metagenome</name>
    <dbReference type="NCBI Taxonomy" id="408172"/>
    <lineage>
        <taxon>unclassified sequences</taxon>
        <taxon>metagenomes</taxon>
        <taxon>ecological metagenomes</taxon>
    </lineage>
</organism>
<keyword evidence="4" id="KW-0274">FAD</keyword>
<dbReference type="Pfam" id="PF02771">
    <property type="entry name" value="Acyl-CoA_dh_N"/>
    <property type="match status" value="1"/>
</dbReference>
<feature type="non-terminal residue" evidence="8">
    <location>
        <position position="240"/>
    </location>
</feature>
<evidence type="ECO:0000256" key="3">
    <source>
        <dbReference type="ARBA" id="ARBA00022630"/>
    </source>
</evidence>
<dbReference type="EMBL" id="UINC01118754">
    <property type="protein sequence ID" value="SVC92096.1"/>
    <property type="molecule type" value="Genomic_DNA"/>
</dbReference>
<keyword evidence="3" id="KW-0285">Flavoprotein</keyword>
<dbReference type="InterPro" id="IPR006091">
    <property type="entry name" value="Acyl-CoA_Oxase/DH_mid-dom"/>
</dbReference>
<dbReference type="AlphaFoldDB" id="A0A382R335"/>
<dbReference type="InterPro" id="IPR009100">
    <property type="entry name" value="AcylCoA_DH/oxidase_NM_dom_sf"/>
</dbReference>
<accession>A0A382R335</accession>
<dbReference type="PANTHER" id="PTHR43884:SF12">
    <property type="entry name" value="ISOVALERYL-COA DEHYDROGENASE, MITOCHONDRIAL-RELATED"/>
    <property type="match status" value="1"/>
</dbReference>
<comment type="cofactor">
    <cofactor evidence="1">
        <name>FAD</name>
        <dbReference type="ChEBI" id="CHEBI:57692"/>
    </cofactor>
</comment>
<dbReference type="InterPro" id="IPR046373">
    <property type="entry name" value="Acyl-CoA_Oxase/DH_mid-dom_sf"/>
</dbReference>
<keyword evidence="5" id="KW-0560">Oxidoreductase</keyword>
<dbReference type="Gene3D" id="1.10.540.10">
    <property type="entry name" value="Acyl-CoA dehydrogenase/oxidase, N-terminal domain"/>
    <property type="match status" value="1"/>
</dbReference>
<dbReference type="GO" id="GO:0003995">
    <property type="term" value="F:acyl-CoA dehydrogenase activity"/>
    <property type="evidence" value="ECO:0007669"/>
    <property type="project" value="TreeGrafter"/>
</dbReference>
<dbReference type="PANTHER" id="PTHR43884">
    <property type="entry name" value="ACYL-COA DEHYDROGENASE"/>
    <property type="match status" value="1"/>
</dbReference>
<feature type="domain" description="Acyl-CoA dehydrogenase/oxidase N-terminal" evidence="7">
    <location>
        <begin position="2"/>
        <end position="110"/>
    </location>
</feature>
<dbReference type="SUPFAM" id="SSF56645">
    <property type="entry name" value="Acyl-CoA dehydrogenase NM domain-like"/>
    <property type="match status" value="1"/>
</dbReference>
<evidence type="ECO:0000313" key="8">
    <source>
        <dbReference type="EMBL" id="SVC92096.1"/>
    </source>
</evidence>
<comment type="similarity">
    <text evidence="2">Belongs to the acyl-CoA dehydrogenase family.</text>
</comment>
<evidence type="ECO:0000259" key="7">
    <source>
        <dbReference type="Pfam" id="PF02771"/>
    </source>
</evidence>
<evidence type="ECO:0000256" key="4">
    <source>
        <dbReference type="ARBA" id="ARBA00022827"/>
    </source>
</evidence>
<dbReference type="InterPro" id="IPR013786">
    <property type="entry name" value="AcylCoA_DH/ox_N"/>
</dbReference>
<reference evidence="8" key="1">
    <citation type="submission" date="2018-05" db="EMBL/GenBank/DDBJ databases">
        <authorList>
            <person name="Lanie J.A."/>
            <person name="Ng W.-L."/>
            <person name="Kazmierczak K.M."/>
            <person name="Andrzejewski T.M."/>
            <person name="Davidsen T.M."/>
            <person name="Wayne K.J."/>
            <person name="Tettelin H."/>
            <person name="Glass J.I."/>
            <person name="Rusch D."/>
            <person name="Podicherti R."/>
            <person name="Tsui H.-C.T."/>
            <person name="Winkler M.E."/>
        </authorList>
    </citation>
    <scope>NUCLEOTIDE SEQUENCE</scope>
</reference>
<proteinExistence type="inferred from homology"/>
<evidence type="ECO:0000256" key="5">
    <source>
        <dbReference type="ARBA" id="ARBA00023002"/>
    </source>
</evidence>
<evidence type="ECO:0008006" key="9">
    <source>
        <dbReference type="Google" id="ProtNLM"/>
    </source>
</evidence>
<protein>
    <recommendedName>
        <fullName evidence="9">Acyl-CoA dehydrogenase/oxidase N-terminal domain-containing protein</fullName>
    </recommendedName>
</protein>
<dbReference type="Gene3D" id="2.40.110.10">
    <property type="entry name" value="Butyryl-CoA Dehydrogenase, subunit A, domain 2"/>
    <property type="match status" value="1"/>
</dbReference>
<gene>
    <name evidence="8" type="ORF">METZ01_LOCUS344950</name>
</gene>
<dbReference type="InterPro" id="IPR037069">
    <property type="entry name" value="AcylCoA_DH/ox_N_sf"/>
</dbReference>
<evidence type="ECO:0000259" key="6">
    <source>
        <dbReference type="Pfam" id="PF02770"/>
    </source>
</evidence>
<dbReference type="Pfam" id="PF02770">
    <property type="entry name" value="Acyl-CoA_dh_M"/>
    <property type="match status" value="1"/>
</dbReference>